<dbReference type="Pfam" id="PF04255">
    <property type="entry name" value="DUF433"/>
    <property type="match status" value="1"/>
</dbReference>
<protein>
    <submittedName>
        <fullName evidence="1">Uncharacterized conserved protein, DUF433 family</fullName>
    </submittedName>
</protein>
<dbReference type="AlphaFoldDB" id="A0A450SWV0"/>
<gene>
    <name evidence="1" type="ORF">BECKDK2373C_GA0170839_10667</name>
</gene>
<dbReference type="EMBL" id="CAADEY010000066">
    <property type="protein sequence ID" value="VFJ58544.1"/>
    <property type="molecule type" value="Genomic_DNA"/>
</dbReference>
<name>A0A450SWV0_9GAMM</name>
<evidence type="ECO:0000313" key="1">
    <source>
        <dbReference type="EMBL" id="VFJ58544.1"/>
    </source>
</evidence>
<sequence length="77" mass="8593">MTQSVIDIDPEIMGGTPVFRGTRVPVQNFFNYVMGDGAISDDGINDFFDGFPGVSREQIIRLIEDLEEVKERILVTA</sequence>
<dbReference type="InterPro" id="IPR036388">
    <property type="entry name" value="WH-like_DNA-bd_sf"/>
</dbReference>
<dbReference type="Gene3D" id="1.10.10.10">
    <property type="entry name" value="Winged helix-like DNA-binding domain superfamily/Winged helix DNA-binding domain"/>
    <property type="match status" value="1"/>
</dbReference>
<proteinExistence type="predicted"/>
<reference evidence="1" key="1">
    <citation type="submission" date="2019-02" db="EMBL/GenBank/DDBJ databases">
        <authorList>
            <person name="Gruber-Vodicka R. H."/>
            <person name="Seah K. B. B."/>
        </authorList>
    </citation>
    <scope>NUCLEOTIDE SEQUENCE</scope>
    <source>
        <strain evidence="1">BECK_DK161</strain>
    </source>
</reference>
<organism evidence="1">
    <name type="scientific">Candidatus Kentrum sp. DK</name>
    <dbReference type="NCBI Taxonomy" id="2126562"/>
    <lineage>
        <taxon>Bacteria</taxon>
        <taxon>Pseudomonadati</taxon>
        <taxon>Pseudomonadota</taxon>
        <taxon>Gammaproteobacteria</taxon>
        <taxon>Candidatus Kentrum</taxon>
    </lineage>
</organism>
<dbReference type="InterPro" id="IPR007367">
    <property type="entry name" value="DUF433"/>
</dbReference>
<dbReference type="InterPro" id="IPR009057">
    <property type="entry name" value="Homeodomain-like_sf"/>
</dbReference>
<dbReference type="SUPFAM" id="SSF46689">
    <property type="entry name" value="Homeodomain-like"/>
    <property type="match status" value="1"/>
</dbReference>
<accession>A0A450SWV0</accession>